<accession>A0ACC5QZP8</accession>
<keyword evidence="2" id="KW-1185">Reference proteome</keyword>
<organism evidence="1 2">
    <name type="scientific">Taklimakanibacter albus</name>
    <dbReference type="NCBI Taxonomy" id="2800327"/>
    <lineage>
        <taxon>Bacteria</taxon>
        <taxon>Pseudomonadati</taxon>
        <taxon>Pseudomonadota</taxon>
        <taxon>Alphaproteobacteria</taxon>
        <taxon>Hyphomicrobiales</taxon>
        <taxon>Aestuariivirgaceae</taxon>
        <taxon>Taklimakanibacter</taxon>
    </lineage>
</organism>
<name>A0ACC5QZP8_9HYPH</name>
<dbReference type="Proteomes" id="UP000616151">
    <property type="component" value="Unassembled WGS sequence"/>
</dbReference>
<evidence type="ECO:0000313" key="2">
    <source>
        <dbReference type="Proteomes" id="UP000616151"/>
    </source>
</evidence>
<evidence type="ECO:0000313" key="1">
    <source>
        <dbReference type="EMBL" id="MBK1865673.1"/>
    </source>
</evidence>
<dbReference type="EMBL" id="JAENHL010000006">
    <property type="protein sequence ID" value="MBK1865673.1"/>
    <property type="molecule type" value="Genomic_DNA"/>
</dbReference>
<gene>
    <name evidence="1" type="ORF">JHL16_04865</name>
</gene>
<reference evidence="1" key="1">
    <citation type="submission" date="2021-01" db="EMBL/GenBank/DDBJ databases">
        <authorList>
            <person name="Sun Q."/>
        </authorList>
    </citation>
    <scope>NUCLEOTIDE SEQUENCE</scope>
    <source>
        <strain evidence="1">YIM B02566</strain>
    </source>
</reference>
<sequence>MDQALKECWAKYQSFTSSGTHYSAIVRLGEIENLLRHGKILRPLDRKWRSMLDQELISEERLSLAAKGAKADVARLRHVMSVDDKFIYEEAMLLITLRVMVQLAMEFFESRNYDLAVDTQDVDENLRRVARLAQNFTAYESARRKARKNWGLPIVSKWLDG</sequence>
<proteinExistence type="predicted"/>
<protein>
    <submittedName>
        <fullName evidence="1">Uncharacterized protein</fullName>
    </submittedName>
</protein>
<comment type="caution">
    <text evidence="1">The sequence shown here is derived from an EMBL/GenBank/DDBJ whole genome shotgun (WGS) entry which is preliminary data.</text>
</comment>